<dbReference type="InterPro" id="IPR036918">
    <property type="entry name" value="Pyrv_Knase_C_sf"/>
</dbReference>
<evidence type="ECO:0000256" key="1">
    <source>
        <dbReference type="ARBA" id="ARBA00022553"/>
    </source>
</evidence>
<evidence type="ECO:0000313" key="3">
    <source>
        <dbReference type="EMBL" id="KAK1409109.1"/>
    </source>
</evidence>
<evidence type="ECO:0000313" key="4">
    <source>
        <dbReference type="Proteomes" id="UP001229421"/>
    </source>
</evidence>
<dbReference type="Gene3D" id="3.40.1380.20">
    <property type="entry name" value="Pyruvate kinase, C-terminal domain"/>
    <property type="match status" value="1"/>
</dbReference>
<dbReference type="GO" id="GO:0004743">
    <property type="term" value="F:pyruvate kinase activity"/>
    <property type="evidence" value="ECO:0007669"/>
    <property type="project" value="UniProtKB-EC"/>
</dbReference>
<proteinExistence type="predicted"/>
<dbReference type="InterPro" id="IPR040442">
    <property type="entry name" value="Pyrv_kinase-like_dom_sf"/>
</dbReference>
<dbReference type="AlphaFoldDB" id="A0AAD8JT64"/>
<name>A0AAD8JT64_TARER</name>
<evidence type="ECO:0000256" key="2">
    <source>
        <dbReference type="ARBA" id="ARBA00048152"/>
    </source>
</evidence>
<accession>A0AAD8JT64</accession>
<keyword evidence="4" id="KW-1185">Reference proteome</keyword>
<comment type="catalytic activity">
    <reaction evidence="2">
        <text>pyruvate + ATP = phosphoenolpyruvate + ADP + H(+)</text>
        <dbReference type="Rhea" id="RHEA:18157"/>
        <dbReference type="ChEBI" id="CHEBI:15361"/>
        <dbReference type="ChEBI" id="CHEBI:15378"/>
        <dbReference type="ChEBI" id="CHEBI:30616"/>
        <dbReference type="ChEBI" id="CHEBI:58702"/>
        <dbReference type="ChEBI" id="CHEBI:456216"/>
        <dbReference type="EC" id="2.7.1.40"/>
    </reaction>
</comment>
<dbReference type="Proteomes" id="UP001229421">
    <property type="component" value="Unassembled WGS sequence"/>
</dbReference>
<evidence type="ECO:0008006" key="5">
    <source>
        <dbReference type="Google" id="ProtNLM"/>
    </source>
</evidence>
<protein>
    <recommendedName>
        <fullName evidence="5">Pyruvate kinase</fullName>
    </recommendedName>
</protein>
<organism evidence="3 4">
    <name type="scientific">Tagetes erecta</name>
    <name type="common">African marigold</name>
    <dbReference type="NCBI Taxonomy" id="13708"/>
    <lineage>
        <taxon>Eukaryota</taxon>
        <taxon>Viridiplantae</taxon>
        <taxon>Streptophyta</taxon>
        <taxon>Embryophyta</taxon>
        <taxon>Tracheophyta</taxon>
        <taxon>Spermatophyta</taxon>
        <taxon>Magnoliopsida</taxon>
        <taxon>eudicotyledons</taxon>
        <taxon>Gunneridae</taxon>
        <taxon>Pentapetalae</taxon>
        <taxon>asterids</taxon>
        <taxon>campanulids</taxon>
        <taxon>Asterales</taxon>
        <taxon>Asteraceae</taxon>
        <taxon>Asteroideae</taxon>
        <taxon>Heliantheae alliance</taxon>
        <taxon>Tageteae</taxon>
        <taxon>Tagetes</taxon>
    </lineage>
</organism>
<dbReference type="EMBL" id="JAUHHV010000010">
    <property type="protein sequence ID" value="KAK1409109.1"/>
    <property type="molecule type" value="Genomic_DNA"/>
</dbReference>
<comment type="caution">
    <text evidence="3">The sequence shown here is derived from an EMBL/GenBank/DDBJ whole genome shotgun (WGS) entry which is preliminary data.</text>
</comment>
<dbReference type="SUPFAM" id="SSF51621">
    <property type="entry name" value="Phosphoenolpyruvate/pyruvate domain"/>
    <property type="match status" value="1"/>
</dbReference>
<keyword evidence="1" id="KW-0597">Phosphoprotein</keyword>
<dbReference type="Gene3D" id="3.20.20.60">
    <property type="entry name" value="Phosphoenolpyruvate-binding domains"/>
    <property type="match status" value="1"/>
</dbReference>
<gene>
    <name evidence="3" type="ORF">QVD17_35634</name>
</gene>
<sequence>MLSGETAHGKFPLKAVNVMHMVSLRTESSIMSDGTISSLNQAFKKHVSEMFAYQLPCHMNVKHSWNFNCGVHKN</sequence>
<reference evidence="3" key="1">
    <citation type="journal article" date="2023" name="bioRxiv">
        <title>Improved chromosome-level genome assembly for marigold (Tagetes erecta).</title>
        <authorList>
            <person name="Jiang F."/>
            <person name="Yuan L."/>
            <person name="Wang S."/>
            <person name="Wang H."/>
            <person name="Xu D."/>
            <person name="Wang A."/>
            <person name="Fan W."/>
        </authorList>
    </citation>
    <scope>NUCLEOTIDE SEQUENCE</scope>
    <source>
        <strain evidence="3">WSJ</strain>
        <tissue evidence="3">Leaf</tissue>
    </source>
</reference>
<dbReference type="InterPro" id="IPR015813">
    <property type="entry name" value="Pyrv/PenolPyrv_kinase-like_dom"/>
</dbReference>